<keyword evidence="2 4" id="KW-0560">Oxidoreductase</keyword>
<dbReference type="GO" id="GO:0009450">
    <property type="term" value="P:gamma-aminobutyric acid catabolic process"/>
    <property type="evidence" value="ECO:0007669"/>
    <property type="project" value="TreeGrafter"/>
</dbReference>
<dbReference type="AlphaFoldDB" id="A0A315Z5D0"/>
<dbReference type="NCBIfam" id="NF007497">
    <property type="entry name" value="PRK10090.1"/>
    <property type="match status" value="1"/>
</dbReference>
<dbReference type="InterPro" id="IPR050740">
    <property type="entry name" value="Aldehyde_DH_Superfamily"/>
</dbReference>
<dbReference type="OrthoDB" id="9762913at2"/>
<dbReference type="InterPro" id="IPR029510">
    <property type="entry name" value="Ald_DH_CS_GLU"/>
</dbReference>
<dbReference type="FunFam" id="3.40.309.10:FF:000009">
    <property type="entry name" value="Aldehyde dehydrogenase A"/>
    <property type="match status" value="1"/>
</dbReference>
<dbReference type="FunFam" id="3.40.605.10:FF:000007">
    <property type="entry name" value="NAD/NADP-dependent betaine aldehyde dehydrogenase"/>
    <property type="match status" value="1"/>
</dbReference>
<evidence type="ECO:0000259" key="5">
    <source>
        <dbReference type="Pfam" id="PF00171"/>
    </source>
</evidence>
<dbReference type="InterPro" id="IPR016160">
    <property type="entry name" value="Ald_DH_CS_CYS"/>
</dbReference>
<dbReference type="RefSeq" id="WP_109622149.1">
    <property type="nucleotide sequence ID" value="NZ_QGDO01000008.1"/>
</dbReference>
<dbReference type="GO" id="GO:0004777">
    <property type="term" value="F:succinate-semialdehyde dehydrogenase (NAD+) activity"/>
    <property type="evidence" value="ECO:0007669"/>
    <property type="project" value="TreeGrafter"/>
</dbReference>
<dbReference type="PANTHER" id="PTHR43353">
    <property type="entry name" value="SUCCINATE-SEMIALDEHYDE DEHYDROGENASE, MITOCHONDRIAL"/>
    <property type="match status" value="1"/>
</dbReference>
<reference evidence="6 7" key="1">
    <citation type="submission" date="2018-03" db="EMBL/GenBank/DDBJ databases">
        <title>Genomic Encyclopedia of Archaeal and Bacterial Type Strains, Phase II (KMG-II): from individual species to whole genera.</title>
        <authorList>
            <person name="Goeker M."/>
        </authorList>
    </citation>
    <scope>NUCLEOTIDE SEQUENCE [LARGE SCALE GENOMIC DNA]</scope>
    <source>
        <strain evidence="6 7">DSM 28229</strain>
    </source>
</reference>
<sequence length="482" mass="53384">MSEIKDYKLFINGEWVEATSGEQADILSPSDESVVGRVAMGVEADAENALKAAEAAQKEWKKVPPRKRAELMRKFAAEIRANKDYLSKLLVREQGKIISLAEIEVEVTATFIEYACDWARHIEGDIMPSDNPDEHIWIHKIPRGVIVAITAWNFPLALAGRKIGPALVAGNSIVVKPTQETPLATLELGFLAEKVGLPKGLLNIVTGSGRVLGNALVENPITKMVTMTGSTPAGQQIFRTAANNLTHVQLELGGKAPCIVFEDADIDQAVEGAFHSRFDNCGQVCTCNERMYVHESIYDTFMEKFMNKVKALKVGNPMDIDTDMGPKVNASELKHMKELVAKSMEEGAVLAYGGKSPEGAEFEKGHWFEPTVLTNVSQEMTIVHEESFGPILPVIKFSDFDQVVEYANDCEYGLAAMVFTKDMQKILRCNDELEFGEIYVNRGHGEQHQGFHNGYKLSGSGGEDGKYGFEQYLEKKTFYVKY</sequence>
<dbReference type="Proteomes" id="UP000245535">
    <property type="component" value="Unassembled WGS sequence"/>
</dbReference>
<dbReference type="PANTHER" id="PTHR43353:SF5">
    <property type="entry name" value="SUCCINATE-SEMIALDEHYDE DEHYDROGENASE, MITOCHONDRIAL"/>
    <property type="match status" value="1"/>
</dbReference>
<name>A0A315Z5D0_SEDFL</name>
<dbReference type="EMBL" id="QGDO01000008">
    <property type="protein sequence ID" value="PWJ37962.1"/>
    <property type="molecule type" value="Genomic_DNA"/>
</dbReference>
<evidence type="ECO:0000256" key="4">
    <source>
        <dbReference type="RuleBase" id="RU003345"/>
    </source>
</evidence>
<protein>
    <submittedName>
        <fullName evidence="6">Lactaldehyde dehydrogenase/glycolaldehyde dehydrogenase</fullName>
    </submittedName>
</protein>
<comment type="similarity">
    <text evidence="1 4">Belongs to the aldehyde dehydrogenase family.</text>
</comment>
<dbReference type="InterPro" id="IPR016161">
    <property type="entry name" value="Ald_DH/histidinol_DH"/>
</dbReference>
<evidence type="ECO:0000256" key="1">
    <source>
        <dbReference type="ARBA" id="ARBA00009986"/>
    </source>
</evidence>
<evidence type="ECO:0000313" key="7">
    <source>
        <dbReference type="Proteomes" id="UP000245535"/>
    </source>
</evidence>
<dbReference type="InterPro" id="IPR015590">
    <property type="entry name" value="Aldehyde_DH_dom"/>
</dbReference>
<accession>A0A315Z5D0</accession>
<feature type="domain" description="Aldehyde dehydrogenase" evidence="5">
    <location>
        <begin position="15"/>
        <end position="477"/>
    </location>
</feature>
<dbReference type="PROSITE" id="PS00687">
    <property type="entry name" value="ALDEHYDE_DEHYDR_GLU"/>
    <property type="match status" value="1"/>
</dbReference>
<dbReference type="Pfam" id="PF00171">
    <property type="entry name" value="Aldedh"/>
    <property type="match status" value="1"/>
</dbReference>
<feature type="active site" evidence="3">
    <location>
        <position position="251"/>
    </location>
</feature>
<evidence type="ECO:0000256" key="3">
    <source>
        <dbReference type="PROSITE-ProRule" id="PRU10007"/>
    </source>
</evidence>
<dbReference type="Gene3D" id="3.40.309.10">
    <property type="entry name" value="Aldehyde Dehydrogenase, Chain A, domain 2"/>
    <property type="match status" value="1"/>
</dbReference>
<dbReference type="GO" id="GO:0005829">
    <property type="term" value="C:cytosol"/>
    <property type="evidence" value="ECO:0007669"/>
    <property type="project" value="TreeGrafter"/>
</dbReference>
<dbReference type="InterPro" id="IPR016162">
    <property type="entry name" value="Ald_DH_N"/>
</dbReference>
<dbReference type="PROSITE" id="PS00070">
    <property type="entry name" value="ALDEHYDE_DEHYDR_CYS"/>
    <property type="match status" value="1"/>
</dbReference>
<gene>
    <name evidence="6" type="ORF">BC781_10897</name>
</gene>
<dbReference type="SUPFAM" id="SSF53720">
    <property type="entry name" value="ALDH-like"/>
    <property type="match status" value="1"/>
</dbReference>
<evidence type="ECO:0000256" key="2">
    <source>
        <dbReference type="ARBA" id="ARBA00023002"/>
    </source>
</evidence>
<keyword evidence="7" id="KW-1185">Reference proteome</keyword>
<dbReference type="InterPro" id="IPR016163">
    <property type="entry name" value="Ald_DH_C"/>
</dbReference>
<evidence type="ECO:0000313" key="6">
    <source>
        <dbReference type="EMBL" id="PWJ37962.1"/>
    </source>
</evidence>
<proteinExistence type="inferred from homology"/>
<organism evidence="6 7">
    <name type="scientific">Sediminitomix flava</name>
    <dbReference type="NCBI Taxonomy" id="379075"/>
    <lineage>
        <taxon>Bacteria</taxon>
        <taxon>Pseudomonadati</taxon>
        <taxon>Bacteroidota</taxon>
        <taxon>Cytophagia</taxon>
        <taxon>Cytophagales</taxon>
        <taxon>Flammeovirgaceae</taxon>
        <taxon>Sediminitomix</taxon>
    </lineage>
</organism>
<comment type="caution">
    <text evidence="6">The sequence shown here is derived from an EMBL/GenBank/DDBJ whole genome shotgun (WGS) entry which is preliminary data.</text>
</comment>
<dbReference type="CDD" id="cd07088">
    <property type="entry name" value="ALDH_LactADH-AldA"/>
    <property type="match status" value="1"/>
</dbReference>
<dbReference type="Gene3D" id="3.40.605.10">
    <property type="entry name" value="Aldehyde Dehydrogenase, Chain A, domain 1"/>
    <property type="match status" value="1"/>
</dbReference>